<evidence type="ECO:0000256" key="1">
    <source>
        <dbReference type="SAM" id="Phobius"/>
    </source>
</evidence>
<dbReference type="AlphaFoldDB" id="A0A174RIT2"/>
<feature type="transmembrane region" description="Helical" evidence="1">
    <location>
        <begin position="98"/>
        <end position="122"/>
    </location>
</feature>
<dbReference type="EMBL" id="CYZT01000528">
    <property type="protein sequence ID" value="CUP85344.1"/>
    <property type="molecule type" value="Genomic_DNA"/>
</dbReference>
<dbReference type="RefSeq" id="WP_021630169.1">
    <property type="nucleotide sequence ID" value="NZ_JADNCN010000118.1"/>
</dbReference>
<accession>A0A174RIT2</accession>
<sequence>MNIVSEYLFAIQSMGYRPIMERVAYYLLPVIPFIVFLITIVFGYKNGRLKKVFYVLGMLTIVFIGVLVFGFRLPGHREDYRGWEGMKFWNIVPSQESAIVMLISLFLAFVTAFLGYGIGVGIKRMLHK</sequence>
<organism evidence="2 3">
    <name type="scientific">Flavonifractor plautii</name>
    <name type="common">Fusobacterium plautii</name>
    <dbReference type="NCBI Taxonomy" id="292800"/>
    <lineage>
        <taxon>Bacteria</taxon>
        <taxon>Bacillati</taxon>
        <taxon>Bacillota</taxon>
        <taxon>Clostridia</taxon>
        <taxon>Eubacteriales</taxon>
        <taxon>Oscillospiraceae</taxon>
        <taxon>Flavonifractor</taxon>
    </lineage>
</organism>
<feature type="transmembrane region" description="Helical" evidence="1">
    <location>
        <begin position="51"/>
        <end position="71"/>
    </location>
</feature>
<evidence type="ECO:0000313" key="2">
    <source>
        <dbReference type="EMBL" id="CUP85344.1"/>
    </source>
</evidence>
<name>A0A174RIT2_FLAPL</name>
<dbReference type="Proteomes" id="UP000095746">
    <property type="component" value="Unassembled WGS sequence"/>
</dbReference>
<evidence type="ECO:0000313" key="3">
    <source>
        <dbReference type="Proteomes" id="UP000095746"/>
    </source>
</evidence>
<proteinExistence type="predicted"/>
<gene>
    <name evidence="2" type="ORF">ERS852411_03676</name>
</gene>
<reference evidence="2 3" key="1">
    <citation type="submission" date="2015-09" db="EMBL/GenBank/DDBJ databases">
        <authorList>
            <consortium name="Pathogen Informatics"/>
        </authorList>
    </citation>
    <scope>NUCLEOTIDE SEQUENCE [LARGE SCALE GENOMIC DNA]</scope>
    <source>
        <strain evidence="2 3">2789STDY5608854</strain>
    </source>
</reference>
<protein>
    <submittedName>
        <fullName evidence="2">Uncharacterized protein</fullName>
    </submittedName>
</protein>
<keyword evidence="1" id="KW-0472">Membrane</keyword>
<keyword evidence="1" id="KW-1133">Transmembrane helix</keyword>
<keyword evidence="1" id="KW-0812">Transmembrane</keyword>
<feature type="transmembrane region" description="Helical" evidence="1">
    <location>
        <begin position="23"/>
        <end position="44"/>
    </location>
</feature>